<accession>A0A9J6E3Z6</accession>
<dbReference type="AlphaFoldDB" id="A0A9J6E3Z6"/>
<gene>
    <name evidence="1" type="ORF">HPB51_019942</name>
</gene>
<dbReference type="VEuPathDB" id="VectorBase:LOC119167635"/>
<dbReference type="Proteomes" id="UP000821866">
    <property type="component" value="Chromosome 4"/>
</dbReference>
<organism evidence="1 2">
    <name type="scientific">Rhipicephalus microplus</name>
    <name type="common">Cattle tick</name>
    <name type="synonym">Boophilus microplus</name>
    <dbReference type="NCBI Taxonomy" id="6941"/>
    <lineage>
        <taxon>Eukaryota</taxon>
        <taxon>Metazoa</taxon>
        <taxon>Ecdysozoa</taxon>
        <taxon>Arthropoda</taxon>
        <taxon>Chelicerata</taxon>
        <taxon>Arachnida</taxon>
        <taxon>Acari</taxon>
        <taxon>Parasitiformes</taxon>
        <taxon>Ixodida</taxon>
        <taxon>Ixodoidea</taxon>
        <taxon>Ixodidae</taxon>
        <taxon>Rhipicephalinae</taxon>
        <taxon>Rhipicephalus</taxon>
        <taxon>Boophilus</taxon>
    </lineage>
</organism>
<dbReference type="EMBL" id="JABSTU010000006">
    <property type="protein sequence ID" value="KAH8028853.1"/>
    <property type="molecule type" value="Genomic_DNA"/>
</dbReference>
<name>A0A9J6E3Z6_RHIMP</name>
<evidence type="ECO:0000313" key="1">
    <source>
        <dbReference type="EMBL" id="KAH8028853.1"/>
    </source>
</evidence>
<proteinExistence type="predicted"/>
<evidence type="ECO:0000313" key="2">
    <source>
        <dbReference type="Proteomes" id="UP000821866"/>
    </source>
</evidence>
<protein>
    <submittedName>
        <fullName evidence="1">Uncharacterized protein</fullName>
    </submittedName>
</protein>
<reference evidence="1" key="1">
    <citation type="journal article" date="2020" name="Cell">
        <title>Large-Scale Comparative Analyses of Tick Genomes Elucidate Their Genetic Diversity and Vector Capacities.</title>
        <authorList>
            <consortium name="Tick Genome and Microbiome Consortium (TIGMIC)"/>
            <person name="Jia N."/>
            <person name="Wang J."/>
            <person name="Shi W."/>
            <person name="Du L."/>
            <person name="Sun Y."/>
            <person name="Zhan W."/>
            <person name="Jiang J.F."/>
            <person name="Wang Q."/>
            <person name="Zhang B."/>
            <person name="Ji P."/>
            <person name="Bell-Sakyi L."/>
            <person name="Cui X.M."/>
            <person name="Yuan T.T."/>
            <person name="Jiang B.G."/>
            <person name="Yang W.F."/>
            <person name="Lam T.T."/>
            <person name="Chang Q.C."/>
            <person name="Ding S.J."/>
            <person name="Wang X.J."/>
            <person name="Zhu J.G."/>
            <person name="Ruan X.D."/>
            <person name="Zhao L."/>
            <person name="Wei J.T."/>
            <person name="Ye R.Z."/>
            <person name="Que T.C."/>
            <person name="Du C.H."/>
            <person name="Zhou Y.H."/>
            <person name="Cheng J.X."/>
            <person name="Dai P.F."/>
            <person name="Guo W.B."/>
            <person name="Han X.H."/>
            <person name="Huang E.J."/>
            <person name="Li L.F."/>
            <person name="Wei W."/>
            <person name="Gao Y.C."/>
            <person name="Liu J.Z."/>
            <person name="Shao H.Z."/>
            <person name="Wang X."/>
            <person name="Wang C.C."/>
            <person name="Yang T.C."/>
            <person name="Huo Q.B."/>
            <person name="Li W."/>
            <person name="Chen H.Y."/>
            <person name="Chen S.E."/>
            <person name="Zhou L.G."/>
            <person name="Ni X.B."/>
            <person name="Tian J.H."/>
            <person name="Sheng Y."/>
            <person name="Liu T."/>
            <person name="Pan Y.S."/>
            <person name="Xia L.Y."/>
            <person name="Li J."/>
            <person name="Zhao F."/>
            <person name="Cao W.C."/>
        </authorList>
    </citation>
    <scope>NUCLEOTIDE SEQUENCE</scope>
    <source>
        <strain evidence="1">Rmic-2018</strain>
    </source>
</reference>
<keyword evidence="2" id="KW-1185">Reference proteome</keyword>
<comment type="caution">
    <text evidence="1">The sequence shown here is derived from an EMBL/GenBank/DDBJ whole genome shotgun (WGS) entry which is preliminary data.</text>
</comment>
<reference evidence="1" key="2">
    <citation type="submission" date="2021-09" db="EMBL/GenBank/DDBJ databases">
        <authorList>
            <person name="Jia N."/>
            <person name="Wang J."/>
            <person name="Shi W."/>
            <person name="Du L."/>
            <person name="Sun Y."/>
            <person name="Zhan W."/>
            <person name="Jiang J."/>
            <person name="Wang Q."/>
            <person name="Zhang B."/>
            <person name="Ji P."/>
            <person name="Sakyi L.B."/>
            <person name="Cui X."/>
            <person name="Yuan T."/>
            <person name="Jiang B."/>
            <person name="Yang W."/>
            <person name="Lam T.T.-Y."/>
            <person name="Chang Q."/>
            <person name="Ding S."/>
            <person name="Wang X."/>
            <person name="Zhu J."/>
            <person name="Ruan X."/>
            <person name="Zhao L."/>
            <person name="Wei J."/>
            <person name="Que T."/>
            <person name="Du C."/>
            <person name="Cheng J."/>
            <person name="Dai P."/>
            <person name="Han X."/>
            <person name="Huang E."/>
            <person name="Gao Y."/>
            <person name="Liu J."/>
            <person name="Shao H."/>
            <person name="Ye R."/>
            <person name="Li L."/>
            <person name="Wei W."/>
            <person name="Wang X."/>
            <person name="Wang C."/>
            <person name="Huo Q."/>
            <person name="Li W."/>
            <person name="Guo W."/>
            <person name="Chen H."/>
            <person name="Chen S."/>
            <person name="Zhou L."/>
            <person name="Zhou L."/>
            <person name="Ni X."/>
            <person name="Tian J."/>
            <person name="Zhou Y."/>
            <person name="Sheng Y."/>
            <person name="Liu T."/>
            <person name="Pan Y."/>
            <person name="Xia L."/>
            <person name="Li J."/>
            <person name="Zhao F."/>
            <person name="Cao W."/>
        </authorList>
    </citation>
    <scope>NUCLEOTIDE SEQUENCE</scope>
    <source>
        <strain evidence="1">Rmic-2018</strain>
        <tissue evidence="1">Larvae</tissue>
    </source>
</reference>
<sequence length="132" mass="14745">MDKKELQDRSVTGTPYIRYASSGKCNVRLPMTPEKLNTLKDLFRLYVGKDPLAQQRLKAVRNHLAVGLYDIRHDQDLGSCPGELDSGQSKLDGSQHDLGQQTIIGSSRDKGLRRVRKVGRQGMLGLPDEIVE</sequence>